<sequence>MENVIIGLVFIGALAYLTKLVYKMFFTKQSGCAKGCGTCQAIPTETNNPV</sequence>
<dbReference type="AlphaFoldDB" id="A0A4V1M5U4"/>
<organism evidence="1 2">
    <name type="scientific">Aquirufa rosea</name>
    <dbReference type="NCBI Taxonomy" id="2509241"/>
    <lineage>
        <taxon>Bacteria</taxon>
        <taxon>Pseudomonadati</taxon>
        <taxon>Bacteroidota</taxon>
        <taxon>Cytophagia</taxon>
        <taxon>Cytophagales</taxon>
        <taxon>Flectobacillaceae</taxon>
        <taxon>Aquirufa</taxon>
    </lineage>
</organism>
<accession>A0A4V1M5U4</accession>
<gene>
    <name evidence="1" type="ORF">ESB04_02945</name>
</gene>
<dbReference type="OrthoDB" id="982357at2"/>
<evidence type="ECO:0000313" key="1">
    <source>
        <dbReference type="EMBL" id="RXK52622.1"/>
    </source>
</evidence>
<dbReference type="Pfam" id="PF12669">
    <property type="entry name" value="FeoB_associated"/>
    <property type="match status" value="1"/>
</dbReference>
<comment type="caution">
    <text evidence="1">The sequence shown here is derived from an EMBL/GenBank/DDBJ whole genome shotgun (WGS) entry which is preliminary data.</text>
</comment>
<dbReference type="EMBL" id="SDHY01000001">
    <property type="protein sequence ID" value="RXK52622.1"/>
    <property type="molecule type" value="Genomic_DNA"/>
</dbReference>
<dbReference type="Proteomes" id="UP000289455">
    <property type="component" value="Unassembled WGS sequence"/>
</dbReference>
<evidence type="ECO:0000313" key="2">
    <source>
        <dbReference type="Proteomes" id="UP000289455"/>
    </source>
</evidence>
<keyword evidence="2" id="KW-1185">Reference proteome</keyword>
<dbReference type="RefSeq" id="WP_129026082.1">
    <property type="nucleotide sequence ID" value="NZ_SDHY01000001.1"/>
</dbReference>
<proteinExistence type="predicted"/>
<name>A0A4V1M5U4_9BACT</name>
<protein>
    <submittedName>
        <fullName evidence="1">FeoB-associated Cys-rich membrane protein</fullName>
    </submittedName>
</protein>
<reference evidence="1 2" key="1">
    <citation type="submission" date="2019-01" db="EMBL/GenBank/DDBJ databases">
        <title>Cytophagaceae bacterium strain CAR-16.</title>
        <authorList>
            <person name="Chen W.-M."/>
        </authorList>
    </citation>
    <scope>NUCLEOTIDE SEQUENCE [LARGE SCALE GENOMIC DNA]</scope>
    <source>
        <strain evidence="1 2">CAR-16</strain>
    </source>
</reference>